<dbReference type="RefSeq" id="WP_147015443.1">
    <property type="nucleotide sequence ID" value="NZ_VORB01000014.1"/>
</dbReference>
<dbReference type="Pfam" id="PF22252">
    <property type="entry name" value="PNGase_F-II_N"/>
    <property type="match status" value="1"/>
</dbReference>
<proteinExistence type="predicted"/>
<dbReference type="OrthoDB" id="1068986at2"/>
<evidence type="ECO:0000313" key="2">
    <source>
        <dbReference type="Proteomes" id="UP000321168"/>
    </source>
</evidence>
<dbReference type="EMBL" id="VORB01000014">
    <property type="protein sequence ID" value="TXC75564.1"/>
    <property type="molecule type" value="Genomic_DNA"/>
</dbReference>
<organism evidence="1 2">
    <name type="scientific">Luteibaculum oceani</name>
    <dbReference type="NCBI Taxonomy" id="1294296"/>
    <lineage>
        <taxon>Bacteria</taxon>
        <taxon>Pseudomonadati</taxon>
        <taxon>Bacteroidota</taxon>
        <taxon>Flavobacteriia</taxon>
        <taxon>Flavobacteriales</taxon>
        <taxon>Luteibaculaceae</taxon>
        <taxon>Luteibaculum</taxon>
    </lineage>
</organism>
<dbReference type="AlphaFoldDB" id="A0A5C6USC0"/>
<name>A0A5C6USC0_9FLAO</name>
<dbReference type="Proteomes" id="UP000321168">
    <property type="component" value="Unassembled WGS sequence"/>
</dbReference>
<dbReference type="InterPro" id="IPR005901">
    <property type="entry name" value="GLPGLI"/>
</dbReference>
<dbReference type="NCBIfam" id="TIGR01200">
    <property type="entry name" value="GLPGLI"/>
    <property type="match status" value="1"/>
</dbReference>
<reference evidence="1 2" key="1">
    <citation type="submission" date="2019-08" db="EMBL/GenBank/DDBJ databases">
        <title>Genome of Luteibaculum oceani JCM 18817.</title>
        <authorList>
            <person name="Bowman J.P."/>
        </authorList>
    </citation>
    <scope>NUCLEOTIDE SEQUENCE [LARGE SCALE GENOMIC DNA]</scope>
    <source>
        <strain evidence="1 2">JCM 18817</strain>
    </source>
</reference>
<gene>
    <name evidence="1" type="ORF">FRX97_11870</name>
</gene>
<protein>
    <submittedName>
        <fullName evidence="1">GLPGLI family protein</fullName>
    </submittedName>
</protein>
<keyword evidence="2" id="KW-1185">Reference proteome</keyword>
<evidence type="ECO:0000313" key="1">
    <source>
        <dbReference type="EMBL" id="TXC75564.1"/>
    </source>
</evidence>
<sequence>MKLYLSLIIALLTGFSGVAQLTEGRIVYQEKIDVHAKLPERAKQFKDMIPRYKEFNKELLFNADLSKYQSPEVEEDEVVEKQQGGMHMRFKQMKDNSEVVHDIKEQTRVELKEFMGRNFVVVDENEKPFNWKIGAGQKEILGYVCQEAIHYGEKDTILAWFTPQIPVSTGPRGVGKLPGMILGLELDNGLVTVMATKIEEQEVDAKTMSIKGKGKKVTKEEFKAIVEEKTKEMEEQHGGNGMVIRVAR</sequence>
<accession>A0A5C6USC0</accession>
<comment type="caution">
    <text evidence="1">The sequence shown here is derived from an EMBL/GenBank/DDBJ whole genome shotgun (WGS) entry which is preliminary data.</text>
</comment>